<dbReference type="Proteomes" id="UP001281147">
    <property type="component" value="Unassembled WGS sequence"/>
</dbReference>
<dbReference type="EMBL" id="JAUTXU010000027">
    <property type="protein sequence ID" value="KAK3719309.1"/>
    <property type="molecule type" value="Genomic_DNA"/>
</dbReference>
<keyword evidence="2" id="KW-1185">Reference proteome</keyword>
<proteinExistence type="predicted"/>
<accession>A0ACC3NLV4</accession>
<comment type="caution">
    <text evidence="1">The sequence shown here is derived from an EMBL/GenBank/DDBJ whole genome shotgun (WGS) entry which is preliminary data.</text>
</comment>
<gene>
    <name evidence="1" type="ORF">LTR37_004528</name>
</gene>
<evidence type="ECO:0000313" key="2">
    <source>
        <dbReference type="Proteomes" id="UP001281147"/>
    </source>
</evidence>
<reference evidence="1" key="1">
    <citation type="submission" date="2023-07" db="EMBL/GenBank/DDBJ databases">
        <title>Black Yeasts Isolated from many extreme environments.</title>
        <authorList>
            <person name="Coleine C."/>
            <person name="Stajich J.E."/>
            <person name="Selbmann L."/>
        </authorList>
    </citation>
    <scope>NUCLEOTIDE SEQUENCE</scope>
    <source>
        <strain evidence="1">CCFEE 5714</strain>
    </source>
</reference>
<name>A0ACC3NLV4_9PEZI</name>
<organism evidence="1 2">
    <name type="scientific">Vermiconidia calcicola</name>
    <dbReference type="NCBI Taxonomy" id="1690605"/>
    <lineage>
        <taxon>Eukaryota</taxon>
        <taxon>Fungi</taxon>
        <taxon>Dikarya</taxon>
        <taxon>Ascomycota</taxon>
        <taxon>Pezizomycotina</taxon>
        <taxon>Dothideomycetes</taxon>
        <taxon>Dothideomycetidae</taxon>
        <taxon>Mycosphaerellales</taxon>
        <taxon>Extremaceae</taxon>
        <taxon>Vermiconidia</taxon>
    </lineage>
</organism>
<protein>
    <submittedName>
        <fullName evidence="1">Uncharacterized protein</fullName>
    </submittedName>
</protein>
<evidence type="ECO:0000313" key="1">
    <source>
        <dbReference type="EMBL" id="KAK3719309.1"/>
    </source>
</evidence>
<sequence>MPSIPAQREKRIVGTSLKMYFDLPSTLRYMESVAALSSAAEKAGIDLFVIPDFVSILPSKDKLAGTNIWIGAQDCYSEDKGAYTGEVSPVTLKQAGVKIVEIGHAERRRLFGETDQDVARKAAAIVKNGMVPLICIGEKSKSQIASQAVGIAVQECQPQIKAALSQIPDDADVIFGIYELWSQTEKVLQDSFMVEVQVPAFGKHYQKV</sequence>